<evidence type="ECO:0000259" key="1">
    <source>
        <dbReference type="Pfam" id="PF09588"/>
    </source>
</evidence>
<feature type="domain" description="YqaJ viral recombinase" evidence="1">
    <location>
        <begin position="148"/>
        <end position="296"/>
    </location>
</feature>
<dbReference type="SUPFAM" id="SSF52980">
    <property type="entry name" value="Restriction endonuclease-like"/>
    <property type="match status" value="1"/>
</dbReference>
<dbReference type="CDD" id="cd22343">
    <property type="entry name" value="PDDEXK_lambda_exonuclease-like"/>
    <property type="match status" value="1"/>
</dbReference>
<protein>
    <recommendedName>
        <fullName evidence="1">YqaJ viral recombinase domain-containing protein</fullName>
    </recommendedName>
</protein>
<accession>A0ABD0TBB9</accession>
<proteinExistence type="predicted"/>
<dbReference type="Proteomes" id="UP001549921">
    <property type="component" value="Unassembled WGS sequence"/>
</dbReference>
<dbReference type="Pfam" id="PF09588">
    <property type="entry name" value="YqaJ"/>
    <property type="match status" value="1"/>
</dbReference>
<dbReference type="Gene3D" id="3.90.320.10">
    <property type="match status" value="1"/>
</dbReference>
<evidence type="ECO:0000313" key="3">
    <source>
        <dbReference type="Proteomes" id="UP001549921"/>
    </source>
</evidence>
<comment type="caution">
    <text evidence="2">The sequence shown here is derived from an EMBL/GenBank/DDBJ whole genome shotgun (WGS) entry which is preliminary data.</text>
</comment>
<gene>
    <name evidence="2" type="ORF">ABMA28_015880</name>
</gene>
<reference evidence="2 3" key="1">
    <citation type="submission" date="2024-06" db="EMBL/GenBank/DDBJ databases">
        <title>A chromosome-level genome assembly of beet webworm, Loxostege sticticalis.</title>
        <authorList>
            <person name="Zhang Y."/>
        </authorList>
    </citation>
    <scope>NUCLEOTIDE SEQUENCE [LARGE SCALE GENOMIC DNA]</scope>
    <source>
        <strain evidence="2">AQ028</strain>
        <tissue evidence="2">Male pupae</tissue>
    </source>
</reference>
<name>A0ABD0TBB9_LOXSC</name>
<dbReference type="PANTHER" id="PTHR46609">
    <property type="entry name" value="EXONUCLEASE, PHAGE-TYPE/RECB, C-TERMINAL DOMAIN-CONTAINING PROTEIN"/>
    <property type="match status" value="1"/>
</dbReference>
<evidence type="ECO:0000313" key="2">
    <source>
        <dbReference type="EMBL" id="KAL0840686.1"/>
    </source>
</evidence>
<dbReference type="EMBL" id="JBEDNZ010000007">
    <property type="protein sequence ID" value="KAL0840686.1"/>
    <property type="molecule type" value="Genomic_DNA"/>
</dbReference>
<dbReference type="InterPro" id="IPR011335">
    <property type="entry name" value="Restrct_endonuc-II-like"/>
</dbReference>
<dbReference type="AlphaFoldDB" id="A0ABD0TBB9"/>
<dbReference type="InterPro" id="IPR019080">
    <property type="entry name" value="YqaJ_viral_recombinase"/>
</dbReference>
<dbReference type="InterPro" id="IPR011604">
    <property type="entry name" value="PDDEXK-like_dom_sf"/>
</dbReference>
<dbReference type="GO" id="GO:0006281">
    <property type="term" value="P:DNA repair"/>
    <property type="evidence" value="ECO:0007669"/>
    <property type="project" value="UniProtKB-ARBA"/>
</dbReference>
<dbReference type="InterPro" id="IPR051703">
    <property type="entry name" value="NF-kappa-B_Signaling_Reg"/>
</dbReference>
<sequence length="384" mass="44734">MDAGLKGPIKKLFCSFWCSCNNREKYRGNPLFGVHAAAVSFNKKKTISRLYKSMNMGKSPIGKLKSMEEKRIKKAAYNYKRQISKPKRRLFNKVLPHDKDYGEACMKPDLDDTTYNQVKNNFLANLTKTAEEREKIQKSTILQSECGEWMELRRSLLTASNFGRIIKRREDTSCVNIVKELLYKSSHLRNVSSIKHGRDSEKIALEQLSTQINKEIKKCGLFIDQDLPFLGATPDGLCEDQIVEVKCPVTAHKVGIEEAIRNKKISFWKKDKSGELEVNKNHNWYYQVQGQLHITQRPKCIFTVWANEREPLKVEVIQKDDIFWKTKMEKKLTAFYMDCLLPELVDPRHPRNMEIRNPSYIEEAIKKKGSKKRAEYSEEEEVQE</sequence>
<organism evidence="2 3">
    <name type="scientific">Loxostege sticticalis</name>
    <name type="common">Beet webworm moth</name>
    <dbReference type="NCBI Taxonomy" id="481309"/>
    <lineage>
        <taxon>Eukaryota</taxon>
        <taxon>Metazoa</taxon>
        <taxon>Ecdysozoa</taxon>
        <taxon>Arthropoda</taxon>
        <taxon>Hexapoda</taxon>
        <taxon>Insecta</taxon>
        <taxon>Pterygota</taxon>
        <taxon>Neoptera</taxon>
        <taxon>Endopterygota</taxon>
        <taxon>Lepidoptera</taxon>
        <taxon>Glossata</taxon>
        <taxon>Ditrysia</taxon>
        <taxon>Pyraloidea</taxon>
        <taxon>Crambidae</taxon>
        <taxon>Pyraustinae</taxon>
        <taxon>Loxostege</taxon>
    </lineage>
</organism>
<dbReference type="PANTHER" id="PTHR46609:SF8">
    <property type="entry name" value="YQAJ VIRAL RECOMBINASE DOMAIN-CONTAINING PROTEIN"/>
    <property type="match status" value="1"/>
</dbReference>